<comment type="caution">
    <text evidence="1">The sequence shown here is derived from an EMBL/GenBank/DDBJ whole genome shotgun (WGS) entry which is preliminary data.</text>
</comment>
<dbReference type="EMBL" id="BONF01000038">
    <property type="protein sequence ID" value="GIF84480.1"/>
    <property type="molecule type" value="Genomic_DNA"/>
</dbReference>
<organism evidence="1 2">
    <name type="scientific">Catellatospora bangladeshensis</name>
    <dbReference type="NCBI Taxonomy" id="310355"/>
    <lineage>
        <taxon>Bacteria</taxon>
        <taxon>Bacillati</taxon>
        <taxon>Actinomycetota</taxon>
        <taxon>Actinomycetes</taxon>
        <taxon>Micromonosporales</taxon>
        <taxon>Micromonosporaceae</taxon>
        <taxon>Catellatospora</taxon>
    </lineage>
</organism>
<keyword evidence="2" id="KW-1185">Reference proteome</keyword>
<reference evidence="1 2" key="1">
    <citation type="submission" date="2021-01" db="EMBL/GenBank/DDBJ databases">
        <title>Whole genome shotgun sequence of Catellatospora bangladeshensis NBRC 107357.</title>
        <authorList>
            <person name="Komaki H."/>
            <person name="Tamura T."/>
        </authorList>
    </citation>
    <scope>NUCLEOTIDE SEQUENCE [LARGE SCALE GENOMIC DNA]</scope>
    <source>
        <strain evidence="1 2">NBRC 107357</strain>
    </source>
</reference>
<sequence>MDGGGQRMPGRHDRLTGTVLDRRVHHEIRFYRITQHVKELRVCASVDEACTKGRQIGNPERCDGSASRFPALDGRKINIQHFGKLGLRQVERLSDQLHGVAACQPAPTGQTSTAVQSSR</sequence>
<accession>A0A8J3JSS1</accession>
<dbReference type="AlphaFoldDB" id="A0A8J3JSS1"/>
<proteinExistence type="predicted"/>
<evidence type="ECO:0000313" key="2">
    <source>
        <dbReference type="Proteomes" id="UP000601223"/>
    </source>
</evidence>
<gene>
    <name evidence="1" type="ORF">Cba03nite_58290</name>
</gene>
<evidence type="ECO:0000313" key="1">
    <source>
        <dbReference type="EMBL" id="GIF84480.1"/>
    </source>
</evidence>
<dbReference type="Proteomes" id="UP000601223">
    <property type="component" value="Unassembled WGS sequence"/>
</dbReference>
<protein>
    <submittedName>
        <fullName evidence="1">Uncharacterized protein</fullName>
    </submittedName>
</protein>
<name>A0A8J3JSS1_9ACTN</name>